<gene>
    <name evidence="1" type="ORF">PPRIM_AZ9-3.1.T1200133</name>
</gene>
<evidence type="ECO:0000313" key="1">
    <source>
        <dbReference type="EMBL" id="CAD8103277.1"/>
    </source>
</evidence>
<keyword evidence="2" id="KW-1185">Reference proteome</keyword>
<dbReference type="Proteomes" id="UP000688137">
    <property type="component" value="Unassembled WGS sequence"/>
</dbReference>
<dbReference type="AlphaFoldDB" id="A0A8S1PJB9"/>
<organism evidence="1 2">
    <name type="scientific">Paramecium primaurelia</name>
    <dbReference type="NCBI Taxonomy" id="5886"/>
    <lineage>
        <taxon>Eukaryota</taxon>
        <taxon>Sar</taxon>
        <taxon>Alveolata</taxon>
        <taxon>Ciliophora</taxon>
        <taxon>Intramacronucleata</taxon>
        <taxon>Oligohymenophorea</taxon>
        <taxon>Peniculida</taxon>
        <taxon>Parameciidae</taxon>
        <taxon>Paramecium</taxon>
    </lineage>
</organism>
<dbReference type="EMBL" id="CAJJDM010000123">
    <property type="protein sequence ID" value="CAD8103277.1"/>
    <property type="molecule type" value="Genomic_DNA"/>
</dbReference>
<evidence type="ECO:0000313" key="2">
    <source>
        <dbReference type="Proteomes" id="UP000688137"/>
    </source>
</evidence>
<reference evidence="1" key="1">
    <citation type="submission" date="2021-01" db="EMBL/GenBank/DDBJ databases">
        <authorList>
            <consortium name="Genoscope - CEA"/>
            <person name="William W."/>
        </authorList>
    </citation>
    <scope>NUCLEOTIDE SEQUENCE</scope>
</reference>
<dbReference type="OMA" id="QIINCEC"/>
<name>A0A8S1PJB9_PARPR</name>
<accession>A0A8S1PJB9</accession>
<protein>
    <submittedName>
        <fullName evidence="1">Uncharacterized protein</fullName>
    </submittedName>
</protein>
<comment type="caution">
    <text evidence="1">The sequence shown here is derived from an EMBL/GenBank/DDBJ whole genome shotgun (WGS) entry which is preliminary data.</text>
</comment>
<proteinExistence type="predicted"/>
<sequence length="252" mass="29635">MGNLCASVRNSELTVEDASEILSIKIDDNEVVILQGDIRETQNKSILNACFDPYNNIILKQCRVKPEQLKLGVPSLIQLPRGIVKSEFMINLKINFDELSKQDLIDAFEESFEQLYFKEIDSISYYDQCEQYSKEIQIINCECFIEALINELHNNRRSRKYYIYHPNLNICLMYKNEFKSQYSSYCRAKYSMIEQQNFIYGDVLQTIHEEFTEKNSQLALSITKLFKDYPQSFEKKESHEKFVPQMTALSQN</sequence>